<dbReference type="AlphaFoldDB" id="A0A3S9MZB6"/>
<evidence type="ECO:0000256" key="3">
    <source>
        <dbReference type="ARBA" id="ARBA00022553"/>
    </source>
</evidence>
<dbReference type="InterPro" id="IPR036097">
    <property type="entry name" value="HisK_dim/P_sf"/>
</dbReference>
<evidence type="ECO:0000256" key="5">
    <source>
        <dbReference type="ARBA" id="ARBA00022777"/>
    </source>
</evidence>
<dbReference type="InterPro" id="IPR036890">
    <property type="entry name" value="HATPase_C_sf"/>
</dbReference>
<dbReference type="GO" id="GO:0007234">
    <property type="term" value="P:osmosensory signaling via phosphorelay pathway"/>
    <property type="evidence" value="ECO:0007669"/>
    <property type="project" value="TreeGrafter"/>
</dbReference>
<evidence type="ECO:0000256" key="1">
    <source>
        <dbReference type="ARBA" id="ARBA00000085"/>
    </source>
</evidence>
<proteinExistence type="predicted"/>
<dbReference type="InterPro" id="IPR003661">
    <property type="entry name" value="HisK_dim/P_dom"/>
</dbReference>
<dbReference type="SUPFAM" id="SSF47384">
    <property type="entry name" value="Homodimeric domain of signal transducing histidine kinase"/>
    <property type="match status" value="1"/>
</dbReference>
<dbReference type="EC" id="2.7.13.3" evidence="2"/>
<dbReference type="OrthoDB" id="9811889at2"/>
<dbReference type="SMART" id="SM00387">
    <property type="entry name" value="HATPase_c"/>
    <property type="match status" value="1"/>
</dbReference>
<dbReference type="InterPro" id="IPR004358">
    <property type="entry name" value="Sig_transdc_His_kin-like_C"/>
</dbReference>
<dbReference type="SUPFAM" id="SSF55874">
    <property type="entry name" value="ATPase domain of HSP90 chaperone/DNA topoisomerase II/histidine kinase"/>
    <property type="match status" value="1"/>
</dbReference>
<reference evidence="8 9" key="1">
    <citation type="submission" date="2018-12" db="EMBL/GenBank/DDBJ databases">
        <title>Complete genome of Nonlabens sp. MJ115.</title>
        <authorList>
            <person name="Choi H.S."/>
            <person name="Jung J."/>
        </authorList>
    </citation>
    <scope>NUCLEOTIDE SEQUENCE [LARGE SCALE GENOMIC DNA]</scope>
    <source>
        <strain evidence="8 9">MJ115</strain>
    </source>
</reference>
<evidence type="ECO:0000313" key="8">
    <source>
        <dbReference type="EMBL" id="AZQ44498.1"/>
    </source>
</evidence>
<dbReference type="CDD" id="cd00082">
    <property type="entry name" value="HisKA"/>
    <property type="match status" value="1"/>
</dbReference>
<protein>
    <recommendedName>
        <fullName evidence="2">histidine kinase</fullName>
        <ecNumber evidence="2">2.7.13.3</ecNumber>
    </recommendedName>
</protein>
<dbReference type="Pfam" id="PF01590">
    <property type="entry name" value="GAF"/>
    <property type="match status" value="1"/>
</dbReference>
<dbReference type="CDD" id="cd00075">
    <property type="entry name" value="HATPase"/>
    <property type="match status" value="1"/>
</dbReference>
<dbReference type="InterPro" id="IPR029016">
    <property type="entry name" value="GAF-like_dom_sf"/>
</dbReference>
<keyword evidence="6" id="KW-0175">Coiled coil</keyword>
<dbReference type="InterPro" id="IPR003018">
    <property type="entry name" value="GAF"/>
</dbReference>
<dbReference type="SUPFAM" id="SSF55781">
    <property type="entry name" value="GAF domain-like"/>
    <property type="match status" value="1"/>
</dbReference>
<dbReference type="InterPro" id="IPR050351">
    <property type="entry name" value="BphY/WalK/GraS-like"/>
</dbReference>
<evidence type="ECO:0000259" key="7">
    <source>
        <dbReference type="PROSITE" id="PS50109"/>
    </source>
</evidence>
<dbReference type="KEGG" id="noj:EJ995_09680"/>
<keyword evidence="5 8" id="KW-0418">Kinase</keyword>
<dbReference type="Pfam" id="PF02518">
    <property type="entry name" value="HATPase_c"/>
    <property type="match status" value="1"/>
</dbReference>
<dbReference type="Gene3D" id="3.30.565.10">
    <property type="entry name" value="Histidine kinase-like ATPase, C-terminal domain"/>
    <property type="match status" value="1"/>
</dbReference>
<dbReference type="InterPro" id="IPR005467">
    <property type="entry name" value="His_kinase_dom"/>
</dbReference>
<dbReference type="SMART" id="SM00065">
    <property type="entry name" value="GAF"/>
    <property type="match status" value="1"/>
</dbReference>
<dbReference type="EMBL" id="CP034549">
    <property type="protein sequence ID" value="AZQ44498.1"/>
    <property type="molecule type" value="Genomic_DNA"/>
</dbReference>
<keyword evidence="9" id="KW-1185">Reference proteome</keyword>
<dbReference type="PRINTS" id="PR00344">
    <property type="entry name" value="BCTRLSENSOR"/>
</dbReference>
<comment type="catalytic activity">
    <reaction evidence="1">
        <text>ATP + protein L-histidine = ADP + protein N-phospho-L-histidine.</text>
        <dbReference type="EC" id="2.7.13.3"/>
    </reaction>
</comment>
<accession>A0A3S9MZB6</accession>
<gene>
    <name evidence="8" type="ORF">EJ995_09680</name>
</gene>
<dbReference type="InterPro" id="IPR003594">
    <property type="entry name" value="HATPase_dom"/>
</dbReference>
<name>A0A3S9MZB6_9FLAO</name>
<dbReference type="GO" id="GO:0000155">
    <property type="term" value="F:phosphorelay sensor kinase activity"/>
    <property type="evidence" value="ECO:0007669"/>
    <property type="project" value="InterPro"/>
</dbReference>
<evidence type="ECO:0000313" key="9">
    <source>
        <dbReference type="Proteomes" id="UP000279600"/>
    </source>
</evidence>
<feature type="coiled-coil region" evidence="6">
    <location>
        <begin position="150"/>
        <end position="177"/>
    </location>
</feature>
<dbReference type="PANTHER" id="PTHR42878:SF15">
    <property type="entry name" value="BACTERIOPHYTOCHROME"/>
    <property type="match status" value="1"/>
</dbReference>
<dbReference type="GO" id="GO:0000156">
    <property type="term" value="F:phosphorelay response regulator activity"/>
    <property type="evidence" value="ECO:0007669"/>
    <property type="project" value="TreeGrafter"/>
</dbReference>
<evidence type="ECO:0000256" key="6">
    <source>
        <dbReference type="SAM" id="Coils"/>
    </source>
</evidence>
<keyword evidence="4" id="KW-0808">Transferase</keyword>
<evidence type="ECO:0000256" key="2">
    <source>
        <dbReference type="ARBA" id="ARBA00012438"/>
    </source>
</evidence>
<dbReference type="PROSITE" id="PS50109">
    <property type="entry name" value="HIS_KIN"/>
    <property type="match status" value="1"/>
</dbReference>
<dbReference type="RefSeq" id="WP_126447994.1">
    <property type="nucleotide sequence ID" value="NZ_CP034549.1"/>
</dbReference>
<dbReference type="PANTHER" id="PTHR42878">
    <property type="entry name" value="TWO-COMPONENT HISTIDINE KINASE"/>
    <property type="match status" value="1"/>
</dbReference>
<dbReference type="Gene3D" id="3.30.450.40">
    <property type="match status" value="1"/>
</dbReference>
<dbReference type="GO" id="GO:0030295">
    <property type="term" value="F:protein kinase activator activity"/>
    <property type="evidence" value="ECO:0007669"/>
    <property type="project" value="TreeGrafter"/>
</dbReference>
<sequence length="400" mass="45191">MITAPLHSHENERLEYLDQFRIERGAVADLDELLDMACRMIDIPKGLISIVESDEVFFKSEYGLDLGSSPRDLSFCSHAIASGKPLFYIEDATQHPEFHDHPYVTAADPVVFYAGVPIMDENELPLGTVCVIDNKPRSLDTHHKKSLKFIAQMIMKYLELQKRNAELQKQGTVLEEKNLMLRNFAHVVSHDLKMPLANVVMTTDLMTAKYAESLDTKGIQYLKGMKSSALSMSEYIDNILKHYESEQPVRGTRDDFNINELLINIQQMLGIDEDQVHFVLPEDDLDISADRAAVEQILLNLIGNSLKYNFQDRIRIQINATESKKYYRISVIDNGIGIPKGKQEKIFELFTTLNQTDRNGNSGTGIGLSTVKILVDKLGGVITCKSRKNQGTEFTFTIAK</sequence>
<keyword evidence="3" id="KW-0597">Phosphoprotein</keyword>
<organism evidence="8 9">
    <name type="scientific">Nonlabens ponticola</name>
    <dbReference type="NCBI Taxonomy" id="2496866"/>
    <lineage>
        <taxon>Bacteria</taxon>
        <taxon>Pseudomonadati</taxon>
        <taxon>Bacteroidota</taxon>
        <taxon>Flavobacteriia</taxon>
        <taxon>Flavobacteriales</taxon>
        <taxon>Flavobacteriaceae</taxon>
        <taxon>Nonlabens</taxon>
    </lineage>
</organism>
<dbReference type="Proteomes" id="UP000279600">
    <property type="component" value="Chromosome"/>
</dbReference>
<dbReference type="SMART" id="SM00388">
    <property type="entry name" value="HisKA"/>
    <property type="match status" value="1"/>
</dbReference>
<evidence type="ECO:0000256" key="4">
    <source>
        <dbReference type="ARBA" id="ARBA00022679"/>
    </source>
</evidence>
<dbReference type="Gene3D" id="1.10.287.130">
    <property type="match status" value="1"/>
</dbReference>
<feature type="domain" description="Histidine kinase" evidence="7">
    <location>
        <begin position="187"/>
        <end position="400"/>
    </location>
</feature>
<dbReference type="Pfam" id="PF00512">
    <property type="entry name" value="HisKA"/>
    <property type="match status" value="1"/>
</dbReference>